<evidence type="ECO:0000313" key="5">
    <source>
        <dbReference type="Proteomes" id="UP000001368"/>
    </source>
</evidence>
<feature type="region of interest" description="Disordered" evidence="1">
    <location>
        <begin position="302"/>
        <end position="453"/>
    </location>
</feature>
<dbReference type="EMBL" id="FM204884">
    <property type="protein sequence ID" value="CAW97935.1"/>
    <property type="molecule type" value="Genomic_DNA"/>
</dbReference>
<feature type="domain" description="Thioester" evidence="3">
    <location>
        <begin position="71"/>
        <end position="204"/>
    </location>
</feature>
<evidence type="ECO:0000256" key="2">
    <source>
        <dbReference type="SAM" id="Phobius"/>
    </source>
</evidence>
<dbReference type="InterPro" id="IPR023849">
    <property type="entry name" value="TQXA_dom"/>
</dbReference>
<evidence type="ECO:0000256" key="1">
    <source>
        <dbReference type="SAM" id="MobiDB-lite"/>
    </source>
</evidence>
<evidence type="ECO:0000259" key="3">
    <source>
        <dbReference type="Pfam" id="PF08341"/>
    </source>
</evidence>
<name>C0MFA7_STRS7</name>
<keyword evidence="2" id="KW-0472">Membrane</keyword>
<dbReference type="InterPro" id="IPR013552">
    <property type="entry name" value="Thioester_dom"/>
</dbReference>
<dbReference type="NCBIfam" id="NF012162">
    <property type="entry name" value="surf_Nterm_1"/>
    <property type="match status" value="1"/>
</dbReference>
<feature type="compositionally biased region" description="Basic and acidic residues" evidence="1">
    <location>
        <begin position="415"/>
        <end position="435"/>
    </location>
</feature>
<evidence type="ECO:0000313" key="4">
    <source>
        <dbReference type="EMBL" id="CAW97935.1"/>
    </source>
</evidence>
<feature type="compositionally biased region" description="Basic and acidic residues" evidence="1">
    <location>
        <begin position="396"/>
        <end position="408"/>
    </location>
</feature>
<feature type="transmembrane region" description="Helical" evidence="2">
    <location>
        <begin position="459"/>
        <end position="478"/>
    </location>
</feature>
<dbReference type="AlphaFoldDB" id="C0MFA7"/>
<keyword evidence="2" id="KW-1133">Transmembrane helix</keyword>
<dbReference type="HOGENOM" id="CLU_034091_0_0_9"/>
<sequence length="484" mass="54299">MERLMRTQLKKLLAGTAAGTLLLFNLTLTCGMINAFAEQYYGWSVPTTNYDPSNLYVTPIGETTKKLDIPVYCFDYKFLEPLKWESEKARPDYLTLYNKYEGLKEMLETKSQKDYITAETEKKLQGMKDKLPALFTILSKGFPNHNTELCKKYSLSEQSARKVTQLALWCYTDDVGKEELIQRYIDSRGNEEQEKQALEFLIEEGRKPIKIEFPENKLTFYIRTKDSRYGPRYQNLIGSIIVPEEPQNDLEIGGGNVIDLNYQSGPMVEEGGHSGGKEEVEDTKKPDVIIGGQGSVTEITEDTQKGMSGSTETQPEVEDTKQPQSDIILGGQGNVIDTTENTQEGMGGQSGDTTETEDTKQPQSDIILGGQGNVIDTTENTQEGMSGSNNGQTFEEDTRPKLEFHFDNEVPNDDDAPKPEQPEQPEKPEQPRKPQQEQQSLPRPIEGSQPLPKTHEAKGVLALVGVGILAMLGLGFWFRPYHKD</sequence>
<feature type="compositionally biased region" description="Polar residues" evidence="1">
    <location>
        <begin position="374"/>
        <end position="393"/>
    </location>
</feature>
<dbReference type="Pfam" id="PF02986">
    <property type="entry name" value="Fn_bind"/>
    <property type="match status" value="4"/>
</dbReference>
<dbReference type="InterPro" id="IPR004237">
    <property type="entry name" value="Fibron_repeat-bd"/>
</dbReference>
<accession>C0MFA7</accession>
<dbReference type="Pfam" id="PF08341">
    <property type="entry name" value="TED"/>
    <property type="match status" value="1"/>
</dbReference>
<dbReference type="NCBIfam" id="TIGR03934">
    <property type="entry name" value="TQXA_dom"/>
    <property type="match status" value="1"/>
</dbReference>
<proteinExistence type="predicted"/>
<feature type="compositionally biased region" description="Polar residues" evidence="1">
    <location>
        <begin position="305"/>
        <end position="314"/>
    </location>
</feature>
<keyword evidence="2" id="KW-0812">Transmembrane</keyword>
<dbReference type="KEGG" id="seq:SZO_02080"/>
<feature type="compositionally biased region" description="Polar residues" evidence="1">
    <location>
        <begin position="335"/>
        <end position="344"/>
    </location>
</feature>
<organism evidence="5">
    <name type="scientific">Streptococcus equi subsp. zooepidemicus (strain H70)</name>
    <dbReference type="NCBI Taxonomy" id="553483"/>
    <lineage>
        <taxon>Bacteria</taxon>
        <taxon>Bacillati</taxon>
        <taxon>Bacillota</taxon>
        <taxon>Bacilli</taxon>
        <taxon>Lactobacillales</taxon>
        <taxon>Streptococcaceae</taxon>
        <taxon>Streptococcus</taxon>
    </lineage>
</organism>
<dbReference type="Gene3D" id="1.10.150.480">
    <property type="match status" value="1"/>
</dbReference>
<dbReference type="eggNOG" id="COG5295">
    <property type="taxonomic scope" value="Bacteria"/>
</dbReference>
<reference evidence="4 5" key="1">
    <citation type="journal article" date="2009" name="PLoS Pathog.">
        <title>Genomic evidence for the evolution of Streptococcus equi: host restriction, increased virulence, and genetic exchange with human pathogens.</title>
        <authorList>
            <person name="Holden M.T.G."/>
            <person name="Heather Z."/>
            <person name="Paillot R."/>
            <person name="Steward K.F."/>
            <person name="Webb K."/>
            <person name="Ainslie F."/>
            <person name="Jourdan T."/>
            <person name="Bason N.C."/>
            <person name="Holroyd N.E."/>
            <person name="Mungall K."/>
            <person name="Quail M.A."/>
            <person name="Sanders M."/>
            <person name="Simmonds M."/>
            <person name="Willey D."/>
            <person name="Brooks K."/>
            <person name="Aanensen D.M."/>
            <person name="Spratt B.G."/>
            <person name="Jolley K.A."/>
            <person name="Maiden M.C.J."/>
            <person name="Kehoe M."/>
            <person name="Chanter N."/>
            <person name="Bentley S.D."/>
            <person name="Robinson C."/>
            <person name="Maskell D.J."/>
            <person name="Parkhill J."/>
            <person name="Waller A.S."/>
        </authorList>
    </citation>
    <scope>NUCLEOTIDE SEQUENCE [LARGE SCALE GENOMIC DNA]</scope>
    <source>
        <strain evidence="4 5">H70</strain>
    </source>
</reference>
<protein>
    <submittedName>
        <fullName evidence="4">Fibronectin-binding protein Fnz2</fullName>
    </submittedName>
</protein>
<gene>
    <name evidence="4" type="primary">fnz2</name>
    <name evidence="4" type="ordered locus">SZO_02080</name>
</gene>
<dbReference type="Proteomes" id="UP000001368">
    <property type="component" value="Chromosome"/>
</dbReference>
<dbReference type="Gene3D" id="2.30.30.670">
    <property type="entry name" value="Thioester domain"/>
    <property type="match status" value="1"/>
</dbReference>